<dbReference type="InterPro" id="IPR030678">
    <property type="entry name" value="Peptide/Ni-bd"/>
</dbReference>
<dbReference type="SUPFAM" id="SSF53850">
    <property type="entry name" value="Periplasmic binding protein-like II"/>
    <property type="match status" value="1"/>
</dbReference>
<dbReference type="Proteomes" id="UP000177230">
    <property type="component" value="Unassembled WGS sequence"/>
</dbReference>
<comment type="caution">
    <text evidence="5">The sequence shown here is derived from an EMBL/GenBank/DDBJ whole genome shotgun (WGS) entry which is preliminary data.</text>
</comment>
<evidence type="ECO:0000256" key="3">
    <source>
        <dbReference type="ARBA" id="ARBA00022729"/>
    </source>
</evidence>
<dbReference type="PANTHER" id="PTHR30290">
    <property type="entry name" value="PERIPLASMIC BINDING COMPONENT OF ABC TRANSPORTER"/>
    <property type="match status" value="1"/>
</dbReference>
<dbReference type="GO" id="GO:1904680">
    <property type="term" value="F:peptide transmembrane transporter activity"/>
    <property type="evidence" value="ECO:0007669"/>
    <property type="project" value="TreeGrafter"/>
</dbReference>
<evidence type="ECO:0000313" key="5">
    <source>
        <dbReference type="EMBL" id="OGF12925.1"/>
    </source>
</evidence>
<evidence type="ECO:0000256" key="2">
    <source>
        <dbReference type="ARBA" id="ARBA00022448"/>
    </source>
</evidence>
<dbReference type="Gene3D" id="3.40.190.10">
    <property type="entry name" value="Periplasmic binding protein-like II"/>
    <property type="match status" value="1"/>
</dbReference>
<evidence type="ECO:0000259" key="4">
    <source>
        <dbReference type="Pfam" id="PF00496"/>
    </source>
</evidence>
<comment type="similarity">
    <text evidence="1">Belongs to the bacterial solute-binding protein 5 family.</text>
</comment>
<dbReference type="InterPro" id="IPR000914">
    <property type="entry name" value="SBP_5_dom"/>
</dbReference>
<dbReference type="InterPro" id="IPR039424">
    <property type="entry name" value="SBP_5"/>
</dbReference>
<feature type="domain" description="Solute-binding protein family 5" evidence="4">
    <location>
        <begin position="67"/>
        <end position="408"/>
    </location>
</feature>
<sequence>MLKRITAALLIGLLCSCADKSPDGRLLTLAMEDELITLDPYLHDDSIAHSILSNIYDALVSFDRDMKVEPALAISWENPDDLTWRFTLRPNVFFHDGRQLASKDVKYSLERARLGKVCHYLATLQSITVIDDLTLEIKTSKPSPVLLNKLTFIAIMPEGTADPVTTPVGTGPYHFVRYQAGSQIELKANEKYWKGRPTIKRVIFKIIPGEQDRLQALLDGRVQLIRDVDKNKADQNSTNPKVNFVNSPGLGVSMLGINFTGKGPLTARKVREAIYWAIDPDEAIMASGWDALPIDQLVSPYIVGYNPAMTMKRPDLDRARKLLAEAGYAGGFKVSLEMSKTAASTTGDILAKQLAKIGIKVALTGSDWPDFSSRLDRRQIPFFLVGWSCSSGDASDLFDACLHTSDGKNYGSANWGVYSNRRLDSVIEKSNQVLDNKERIEFLKQAMELAMSDYPFIPIFARNRIYGRDRNIIFLPRQDGRIKVFEIYYKL</sequence>
<dbReference type="EMBL" id="MFFM01000028">
    <property type="protein sequence ID" value="OGF12925.1"/>
    <property type="molecule type" value="Genomic_DNA"/>
</dbReference>
<proteinExistence type="inferred from homology"/>
<name>A0A1F5REP5_9BACT</name>
<organism evidence="5 6">
    <name type="scientific">Candidatus Edwardsbacteria bacterium GWF2_54_11</name>
    <dbReference type="NCBI Taxonomy" id="1817851"/>
    <lineage>
        <taxon>Bacteria</taxon>
        <taxon>Candidatus Edwardsiibacteriota</taxon>
    </lineage>
</organism>
<dbReference type="Pfam" id="PF00496">
    <property type="entry name" value="SBP_bac_5"/>
    <property type="match status" value="1"/>
</dbReference>
<accession>A0A1F5REP5</accession>
<dbReference type="AlphaFoldDB" id="A0A1F5REP5"/>
<reference evidence="5 6" key="1">
    <citation type="journal article" date="2016" name="Nat. Commun.">
        <title>Thousands of microbial genomes shed light on interconnected biogeochemical processes in an aquifer system.</title>
        <authorList>
            <person name="Anantharaman K."/>
            <person name="Brown C.T."/>
            <person name="Hug L.A."/>
            <person name="Sharon I."/>
            <person name="Castelle C.J."/>
            <person name="Probst A.J."/>
            <person name="Thomas B.C."/>
            <person name="Singh A."/>
            <person name="Wilkins M.J."/>
            <person name="Karaoz U."/>
            <person name="Brodie E.L."/>
            <person name="Williams K.H."/>
            <person name="Hubbard S.S."/>
            <person name="Banfield J.F."/>
        </authorList>
    </citation>
    <scope>NUCLEOTIDE SEQUENCE [LARGE SCALE GENOMIC DNA]</scope>
</reference>
<keyword evidence="3" id="KW-0732">Signal</keyword>
<dbReference type="GO" id="GO:0042597">
    <property type="term" value="C:periplasmic space"/>
    <property type="evidence" value="ECO:0007669"/>
    <property type="project" value="UniProtKB-ARBA"/>
</dbReference>
<gene>
    <name evidence="5" type="ORF">A2024_11915</name>
</gene>
<evidence type="ECO:0000313" key="6">
    <source>
        <dbReference type="Proteomes" id="UP000177230"/>
    </source>
</evidence>
<protein>
    <recommendedName>
        <fullName evidence="4">Solute-binding protein family 5 domain-containing protein</fullName>
    </recommendedName>
</protein>
<dbReference type="Gene3D" id="3.10.105.10">
    <property type="entry name" value="Dipeptide-binding Protein, Domain 3"/>
    <property type="match status" value="1"/>
</dbReference>
<dbReference type="PANTHER" id="PTHR30290:SF9">
    <property type="entry name" value="OLIGOPEPTIDE-BINDING PROTEIN APPA"/>
    <property type="match status" value="1"/>
</dbReference>
<dbReference type="PROSITE" id="PS51257">
    <property type="entry name" value="PROKAR_LIPOPROTEIN"/>
    <property type="match status" value="1"/>
</dbReference>
<dbReference type="GO" id="GO:0015833">
    <property type="term" value="P:peptide transport"/>
    <property type="evidence" value="ECO:0007669"/>
    <property type="project" value="TreeGrafter"/>
</dbReference>
<keyword evidence="2" id="KW-0813">Transport</keyword>
<dbReference type="GO" id="GO:0043190">
    <property type="term" value="C:ATP-binding cassette (ABC) transporter complex"/>
    <property type="evidence" value="ECO:0007669"/>
    <property type="project" value="InterPro"/>
</dbReference>
<dbReference type="PIRSF" id="PIRSF002741">
    <property type="entry name" value="MppA"/>
    <property type="match status" value="1"/>
</dbReference>
<evidence type="ECO:0000256" key="1">
    <source>
        <dbReference type="ARBA" id="ARBA00005695"/>
    </source>
</evidence>